<keyword evidence="9" id="KW-1185">Reference proteome</keyword>
<accession>A0A5P9NPW7</accession>
<feature type="transmembrane region" description="Helical" evidence="7">
    <location>
        <begin position="14"/>
        <end position="34"/>
    </location>
</feature>
<gene>
    <name evidence="8" type="ORF">EY643_09720</name>
</gene>
<reference evidence="8 9" key="1">
    <citation type="submission" date="2019-02" db="EMBL/GenBank/DDBJ databases">
        <authorList>
            <person name="Li S.-H."/>
        </authorList>
    </citation>
    <scope>NUCLEOTIDE SEQUENCE [LARGE SCALE GENOMIC DNA]</scope>
    <source>
        <strain evidence="8 9">IMCC14385</strain>
    </source>
</reference>
<keyword evidence="4 7" id="KW-0812">Transmembrane</keyword>
<evidence type="ECO:0000256" key="1">
    <source>
        <dbReference type="ARBA" id="ARBA00004651"/>
    </source>
</evidence>
<evidence type="ECO:0000256" key="6">
    <source>
        <dbReference type="ARBA" id="ARBA00023136"/>
    </source>
</evidence>
<sequence length="149" mass="16498">MAILFTCWLLWSGLYKPLLIGLGVFSSLLSLWLAQRMGFFRHAMPVRSLVRLPALWWWVLGEVIQSSIEVARVVLSPSLPIEPELVELTTQEKTDSGKVILGNSITLSPGTVTIDVDEDRLLVHCLTSASAAGLKSGEAERRTARLRLD</sequence>
<keyword evidence="3" id="KW-1003">Cell membrane</keyword>
<evidence type="ECO:0000313" key="9">
    <source>
        <dbReference type="Proteomes" id="UP000326287"/>
    </source>
</evidence>
<dbReference type="KEGG" id="halc:EY643_09720"/>
<keyword evidence="5 7" id="KW-1133">Transmembrane helix</keyword>
<dbReference type="PANTHER" id="PTHR34584:SF1">
    <property type="entry name" value="NA(+)_H(+) ANTIPORTER SUBUNIT E1"/>
    <property type="match status" value="1"/>
</dbReference>
<name>A0A5P9NPW7_9GAMM</name>
<dbReference type="GO" id="GO:0005886">
    <property type="term" value="C:plasma membrane"/>
    <property type="evidence" value="ECO:0007669"/>
    <property type="project" value="UniProtKB-SubCell"/>
</dbReference>
<comment type="subcellular location">
    <subcellularLocation>
        <location evidence="1">Cell membrane</location>
        <topology evidence="1">Multi-pass membrane protein</topology>
    </subcellularLocation>
</comment>
<protein>
    <submittedName>
        <fullName evidence="8">Sodium:proton antiporter</fullName>
    </submittedName>
</protein>
<evidence type="ECO:0000313" key="8">
    <source>
        <dbReference type="EMBL" id="QFU77837.1"/>
    </source>
</evidence>
<evidence type="ECO:0000256" key="7">
    <source>
        <dbReference type="SAM" id="Phobius"/>
    </source>
</evidence>
<keyword evidence="6 7" id="KW-0472">Membrane</keyword>
<dbReference type="OrthoDB" id="9807187at2"/>
<evidence type="ECO:0000256" key="2">
    <source>
        <dbReference type="ARBA" id="ARBA00006228"/>
    </source>
</evidence>
<evidence type="ECO:0000256" key="3">
    <source>
        <dbReference type="ARBA" id="ARBA00022475"/>
    </source>
</evidence>
<dbReference type="GO" id="GO:0008324">
    <property type="term" value="F:monoatomic cation transmembrane transporter activity"/>
    <property type="evidence" value="ECO:0007669"/>
    <property type="project" value="InterPro"/>
</dbReference>
<organism evidence="8 9">
    <name type="scientific">Halioglobus maricola</name>
    <dbReference type="NCBI Taxonomy" id="2601894"/>
    <lineage>
        <taxon>Bacteria</taxon>
        <taxon>Pseudomonadati</taxon>
        <taxon>Pseudomonadota</taxon>
        <taxon>Gammaproteobacteria</taxon>
        <taxon>Cellvibrionales</taxon>
        <taxon>Halieaceae</taxon>
        <taxon>Halioglobus</taxon>
    </lineage>
</organism>
<dbReference type="PANTHER" id="PTHR34584">
    <property type="entry name" value="NA(+)/H(+) ANTIPORTER SUBUNIT E1"/>
    <property type="match status" value="1"/>
</dbReference>
<dbReference type="Pfam" id="PF01899">
    <property type="entry name" value="MNHE"/>
    <property type="match status" value="1"/>
</dbReference>
<dbReference type="InterPro" id="IPR002758">
    <property type="entry name" value="Cation_antiport_E"/>
</dbReference>
<dbReference type="AlphaFoldDB" id="A0A5P9NPW7"/>
<evidence type="ECO:0000256" key="5">
    <source>
        <dbReference type="ARBA" id="ARBA00022989"/>
    </source>
</evidence>
<comment type="similarity">
    <text evidence="2">Belongs to the CPA3 antiporters (TC 2.A.63) subunit E family.</text>
</comment>
<evidence type="ECO:0000256" key="4">
    <source>
        <dbReference type="ARBA" id="ARBA00022692"/>
    </source>
</evidence>
<proteinExistence type="inferred from homology"/>
<dbReference type="EMBL" id="CP036422">
    <property type="protein sequence ID" value="QFU77837.1"/>
    <property type="molecule type" value="Genomic_DNA"/>
</dbReference>
<dbReference type="Proteomes" id="UP000326287">
    <property type="component" value="Chromosome"/>
</dbReference>